<dbReference type="InterPro" id="IPR028082">
    <property type="entry name" value="Peripla_BP_I"/>
</dbReference>
<dbReference type="GO" id="GO:0030234">
    <property type="term" value="F:enzyme regulator activity"/>
    <property type="evidence" value="ECO:0007669"/>
    <property type="project" value="TreeGrafter"/>
</dbReference>
<dbReference type="GO" id="GO:0031241">
    <property type="term" value="C:periplasmic side of cell outer membrane"/>
    <property type="evidence" value="ECO:0007669"/>
    <property type="project" value="TreeGrafter"/>
</dbReference>
<keyword evidence="2" id="KW-0133">Cell shape</keyword>
<keyword evidence="4 8" id="KW-0472">Membrane</keyword>
<evidence type="ECO:0000256" key="8">
    <source>
        <dbReference type="SAM" id="Phobius"/>
    </source>
</evidence>
<dbReference type="SUPFAM" id="SSF53822">
    <property type="entry name" value="Periplasmic binding protein-like I"/>
    <property type="match status" value="1"/>
</dbReference>
<keyword evidence="8" id="KW-0812">Transmembrane</keyword>
<dbReference type="AlphaFoldDB" id="A0A450VZG7"/>
<dbReference type="PANTHER" id="PTHR38038">
    <property type="entry name" value="PENICILLIN-BINDING PROTEIN ACTIVATOR LPOA"/>
    <property type="match status" value="1"/>
</dbReference>
<feature type="transmembrane region" description="Helical" evidence="8">
    <location>
        <begin position="120"/>
        <end position="142"/>
    </location>
</feature>
<evidence type="ECO:0000313" key="9">
    <source>
        <dbReference type="EMBL" id="VFK10193.1"/>
    </source>
</evidence>
<sequence length="803" mass="89684">MRGEKPKVITINPSALSQAMDYKPIERFARAIPGSAKQRIEKNVIFSILQNQMLITFDFGDASLCHEILHFVQKSPIDYKCNPTPSISVKINSLIEQKITTIHRQRKPSKWRCASCSRKLLPLMMLAIAMLALITGCGTIPLPATSESWGNEQTARDLFADGRLQEAAEQYLHLASQASPPRSYDYRLTAIKIHLDAQNIDTAKALLAKINPTRLTSGQQARRHLLKARIALAKQNPQSALTRLRKIHFRHCGHENVPLSASKPCDSELPKSFRIKFLRIRALAHSALGGEHILEAAKDRIALDMLLTKTAEIKANHQATWQLLISLPSPTPPSTDTRPSAPPTSRTGILQGWLTLADIVKQYLSNETGPYHETFSQALLSWQKQYQKHPAKRFLLKDLLATTKEKPPAHIALLLPLDGVFAGAGNAVRNGFLSAWFEGGSDSAQRPRITLRNTADANIQSVYNDVVSAGAKFIVGPLDKPSVAFLEELPNLPVPTLTLNHGKETPAQSHRNASGTLMLSKAFTQTPTDPRKTAAEAPLYRFTLSPESEARHIARRARYDGHARAAILTPQTPWGRRMEQTFISTWEQLGGAIVENRSFSTDLKEISRIVQQLLKTSDAMRHRQSIPKSSDTREHRSTDGNAIDCILMAAFPREARQLRPQIKFHHVGDTPMPIYATYHVFSGAINPLLDEDLDGIIFADMPWVLRRDPENQSTLRNLATSAWPESASKYSRFYALGIDAYRIIPYLKRLRSRNFPNFSGETGELSVDSQGNVNRQPVWAIIRRGKPVPDKNGAQYSQYQKGT</sequence>
<evidence type="ECO:0000256" key="3">
    <source>
        <dbReference type="ARBA" id="ARBA00022984"/>
    </source>
</evidence>
<dbReference type="PANTHER" id="PTHR38038:SF1">
    <property type="entry name" value="PENICILLIN-BINDING PROTEIN ACTIVATOR LPOA"/>
    <property type="match status" value="1"/>
</dbReference>
<gene>
    <name evidence="9" type="ORF">BECKLPF1236A_GA0070988_1003313</name>
    <name evidence="10" type="ORF">BECKLPF1236C_GA0070990_1003213</name>
</gene>
<dbReference type="Gene3D" id="3.40.50.2300">
    <property type="match status" value="3"/>
</dbReference>
<dbReference type="InterPro" id="IPR007443">
    <property type="entry name" value="LpoA"/>
</dbReference>
<keyword evidence="3" id="KW-0573">Peptidoglycan synthesis</keyword>
<dbReference type="EMBL" id="CAADFP010000032">
    <property type="protein sequence ID" value="VFK26259.1"/>
    <property type="molecule type" value="Genomic_DNA"/>
</dbReference>
<keyword evidence="7" id="KW-0449">Lipoprotein</keyword>
<evidence type="ECO:0000256" key="5">
    <source>
        <dbReference type="ARBA" id="ARBA00023139"/>
    </source>
</evidence>
<evidence type="ECO:0000313" key="10">
    <source>
        <dbReference type="EMBL" id="VFK26259.1"/>
    </source>
</evidence>
<evidence type="ECO:0000256" key="1">
    <source>
        <dbReference type="ARBA" id="ARBA00022729"/>
    </source>
</evidence>
<evidence type="ECO:0008006" key="11">
    <source>
        <dbReference type="Google" id="ProtNLM"/>
    </source>
</evidence>
<evidence type="ECO:0000256" key="4">
    <source>
        <dbReference type="ARBA" id="ARBA00023136"/>
    </source>
</evidence>
<dbReference type="Gene3D" id="1.25.40.10">
    <property type="entry name" value="Tetratricopeptide repeat domain"/>
    <property type="match status" value="1"/>
</dbReference>
<accession>A0A450VZG7</accession>
<protein>
    <recommendedName>
        <fullName evidence="11">LppC lipoprotein</fullName>
    </recommendedName>
</protein>
<evidence type="ECO:0000256" key="2">
    <source>
        <dbReference type="ARBA" id="ARBA00022960"/>
    </source>
</evidence>
<keyword evidence="1" id="KW-0732">Signal</keyword>
<reference evidence="9" key="1">
    <citation type="submission" date="2019-02" db="EMBL/GenBank/DDBJ databases">
        <authorList>
            <person name="Gruber-Vodicka R. H."/>
            <person name="Seah K. B. B."/>
        </authorList>
    </citation>
    <scope>NUCLEOTIDE SEQUENCE</scope>
    <source>
        <strain evidence="9">BECK_S312</strain>
        <strain evidence="10">BECK_S426</strain>
    </source>
</reference>
<dbReference type="Gene3D" id="1.25.40.650">
    <property type="match status" value="1"/>
</dbReference>
<dbReference type="GO" id="GO:0008360">
    <property type="term" value="P:regulation of cell shape"/>
    <property type="evidence" value="ECO:0007669"/>
    <property type="project" value="UniProtKB-KW"/>
</dbReference>
<evidence type="ECO:0000256" key="7">
    <source>
        <dbReference type="ARBA" id="ARBA00023288"/>
    </source>
</evidence>
<dbReference type="GO" id="GO:0009252">
    <property type="term" value="P:peptidoglycan biosynthetic process"/>
    <property type="evidence" value="ECO:0007669"/>
    <property type="project" value="UniProtKB-KW"/>
</dbReference>
<keyword evidence="8" id="KW-1133">Transmembrane helix</keyword>
<organism evidence="9">
    <name type="scientific">Candidatus Kentrum sp. LPFa</name>
    <dbReference type="NCBI Taxonomy" id="2126335"/>
    <lineage>
        <taxon>Bacteria</taxon>
        <taxon>Pseudomonadati</taxon>
        <taxon>Pseudomonadota</taxon>
        <taxon>Gammaproteobacteria</taxon>
        <taxon>Candidatus Kentrum</taxon>
    </lineage>
</organism>
<dbReference type="Pfam" id="PF04348">
    <property type="entry name" value="LppC"/>
    <property type="match status" value="2"/>
</dbReference>
<keyword evidence="6" id="KW-0998">Cell outer membrane</keyword>
<evidence type="ECO:0000256" key="6">
    <source>
        <dbReference type="ARBA" id="ARBA00023237"/>
    </source>
</evidence>
<proteinExistence type="predicted"/>
<dbReference type="CDD" id="cd06339">
    <property type="entry name" value="PBP1_YraM_LppC_lipoprotein-like"/>
    <property type="match status" value="1"/>
</dbReference>
<dbReference type="InterPro" id="IPR011990">
    <property type="entry name" value="TPR-like_helical_dom_sf"/>
</dbReference>
<name>A0A450VZG7_9GAMM</name>
<keyword evidence="5" id="KW-0564">Palmitate</keyword>
<dbReference type="EMBL" id="CAADFM010000033">
    <property type="protein sequence ID" value="VFK10193.1"/>
    <property type="molecule type" value="Genomic_DNA"/>
</dbReference>